<dbReference type="PANTHER" id="PTHR44329:SF214">
    <property type="entry name" value="PROTEIN KINASE DOMAIN-CONTAINING PROTEIN"/>
    <property type="match status" value="1"/>
</dbReference>
<dbReference type="CDD" id="cd00257">
    <property type="entry name" value="beta-trefoil_FSCN-like"/>
    <property type="match status" value="4"/>
</dbReference>
<organism evidence="2 3">
    <name type="scientific">Tritrichomonas musculus</name>
    <dbReference type="NCBI Taxonomy" id="1915356"/>
    <lineage>
        <taxon>Eukaryota</taxon>
        <taxon>Metamonada</taxon>
        <taxon>Parabasalia</taxon>
        <taxon>Tritrichomonadida</taxon>
        <taxon>Tritrichomonadidae</taxon>
        <taxon>Tritrichomonas</taxon>
    </lineage>
</organism>
<dbReference type="PANTHER" id="PTHR44329">
    <property type="entry name" value="SERINE/THREONINE-PROTEIN KINASE TNNI3K-RELATED"/>
    <property type="match status" value="1"/>
</dbReference>
<gene>
    <name evidence="2" type="ORF">M9Y10_039304</name>
</gene>
<dbReference type="SMART" id="SM00220">
    <property type="entry name" value="S_TKc"/>
    <property type="match status" value="1"/>
</dbReference>
<evidence type="ECO:0000259" key="1">
    <source>
        <dbReference type="PROSITE" id="PS50011"/>
    </source>
</evidence>
<dbReference type="InterPro" id="IPR000719">
    <property type="entry name" value="Prot_kinase_dom"/>
</dbReference>
<dbReference type="InterPro" id="IPR008999">
    <property type="entry name" value="Actin-crosslinking"/>
</dbReference>
<dbReference type="SUPFAM" id="SSF56112">
    <property type="entry name" value="Protein kinase-like (PK-like)"/>
    <property type="match status" value="1"/>
</dbReference>
<dbReference type="InterPro" id="IPR008271">
    <property type="entry name" value="Ser/Thr_kinase_AS"/>
</dbReference>
<dbReference type="InterPro" id="IPR001245">
    <property type="entry name" value="Ser-Thr/Tyr_kinase_cat_dom"/>
</dbReference>
<dbReference type="PROSITE" id="PS50011">
    <property type="entry name" value="PROTEIN_KINASE_DOM"/>
    <property type="match status" value="1"/>
</dbReference>
<reference evidence="2 3" key="1">
    <citation type="submission" date="2024-04" db="EMBL/GenBank/DDBJ databases">
        <title>Tritrichomonas musculus Genome.</title>
        <authorList>
            <person name="Alves-Ferreira E."/>
            <person name="Grigg M."/>
            <person name="Lorenzi H."/>
            <person name="Galac M."/>
        </authorList>
    </citation>
    <scope>NUCLEOTIDE SEQUENCE [LARGE SCALE GENOMIC DNA]</scope>
    <source>
        <strain evidence="2 3">EAF2021</strain>
    </source>
</reference>
<dbReference type="InterPro" id="IPR051681">
    <property type="entry name" value="Ser/Thr_Kinases-Pseudokinases"/>
</dbReference>
<feature type="domain" description="Protein kinase" evidence="1">
    <location>
        <begin position="12"/>
        <end position="276"/>
    </location>
</feature>
<dbReference type="Gene3D" id="1.10.510.10">
    <property type="entry name" value="Transferase(Phosphotransferase) domain 1"/>
    <property type="match status" value="1"/>
</dbReference>
<dbReference type="SUPFAM" id="SSF50405">
    <property type="entry name" value="Actin-crosslinking proteins"/>
    <property type="match status" value="3"/>
</dbReference>
<dbReference type="PRINTS" id="PR00109">
    <property type="entry name" value="TYRKINASE"/>
</dbReference>
<dbReference type="PROSITE" id="PS00108">
    <property type="entry name" value="PROTEIN_KINASE_ST"/>
    <property type="match status" value="1"/>
</dbReference>
<dbReference type="EMBL" id="JAPFFF010000006">
    <property type="protein sequence ID" value="KAK8888240.1"/>
    <property type="molecule type" value="Genomic_DNA"/>
</dbReference>
<accession>A0ABR2KAU8</accession>
<protein>
    <recommendedName>
        <fullName evidence="1">Protein kinase domain-containing protein</fullName>
    </recommendedName>
</protein>
<dbReference type="Gene3D" id="2.80.10.50">
    <property type="match status" value="3"/>
</dbReference>
<comment type="caution">
    <text evidence="2">The sequence shown here is derived from an EMBL/GenBank/DDBJ whole genome shotgun (WGS) entry which is preliminary data.</text>
</comment>
<name>A0ABR2KAU8_9EUKA</name>
<dbReference type="InterPro" id="IPR011009">
    <property type="entry name" value="Kinase-like_dom_sf"/>
</dbReference>
<dbReference type="Pfam" id="PF00069">
    <property type="entry name" value="Pkinase"/>
    <property type="match status" value="1"/>
</dbReference>
<proteinExistence type="predicted"/>
<keyword evidence="3" id="KW-1185">Reference proteome</keyword>
<evidence type="ECO:0000313" key="2">
    <source>
        <dbReference type="EMBL" id="KAK8888240.1"/>
    </source>
</evidence>
<dbReference type="Proteomes" id="UP001470230">
    <property type="component" value="Unassembled WGS sequence"/>
</dbReference>
<evidence type="ECO:0000313" key="3">
    <source>
        <dbReference type="Proteomes" id="UP001470230"/>
    </source>
</evidence>
<sequence>MDDRLLLDLNDFKVIRKLGNGACGDIYLIKEKSNKNLFAAKVSRVECKKIPDQKSFFREISSLSKAKHPAVLPLIGFNLTNFEGNHFPTIITEFMPKGSLSDIFNSNLNLPQSKRYIILLGIAEGMKYLHSIGITHRDLKPGNIVLDDNFYPYISDFGTSKLSNLDQEQISMESFVGTPLYMAPEFFSCDQYTYKVDIYSFSLVMYQLITGNLPKIAEKQNFREIAKAVTEGKRPDLTIIEDEEVKLFLSKCWSSNPSERPEFSQIVEELKTEKYFKLMNVNYNDVKGYIQLFDKKIIQNGTYYFTSLSNTLCVSVMSEEGLLFSSEEKFGGLNKSFNIFTNEDGTISLRSNLNGYFVMTNIRNKNELIARSSKIQSWEKFIIEMKSDSQFALKSVANSMYVSTDSNDEKILKANSDKFKLFTLNEVNLIKEGEYFIQSKLNNNIVSIENNLLKANKTCLIDSNEIFQIKHNLKNGTISLISIATKKYVTANLSDDDKCLFANARKPLLWEEFIFVPVAENEFGLKSLANEKYVMTDLNGSRLRAVTEKIAGTGEIFTFHQINTIKDGCYFIKSGSNGKIISAGNGSEEPLVSSKDSYEDTNEIFLLNHNTVDATYSLKSLSNGRYVSVMLNQDKKLMPLAKNVDLCEKFMLVPVNDSKVEFGLKSVANGKYVTADLNNKSELKAIKDTIAGSWEIYTFTEI</sequence>